<organism evidence="4 5">
    <name type="scientific">Halonotius terrestris</name>
    <dbReference type="NCBI Taxonomy" id="2487750"/>
    <lineage>
        <taxon>Archaea</taxon>
        <taxon>Methanobacteriati</taxon>
        <taxon>Methanobacteriota</taxon>
        <taxon>Stenosarchaea group</taxon>
        <taxon>Halobacteria</taxon>
        <taxon>Halobacteriales</taxon>
        <taxon>Haloferacaceae</taxon>
        <taxon>Halonotius</taxon>
    </lineage>
</organism>
<dbReference type="RefSeq" id="WP_142978148.1">
    <property type="nucleotide sequence ID" value="NZ_RKLU01000001.1"/>
</dbReference>
<keyword evidence="4" id="KW-0378">Hydrolase</keyword>
<protein>
    <submittedName>
        <fullName evidence="4">CPBP family intramembrane metalloprotease</fullName>
    </submittedName>
</protein>
<feature type="transmembrane region" description="Helical" evidence="2">
    <location>
        <begin position="263"/>
        <end position="284"/>
    </location>
</feature>
<feature type="transmembrane region" description="Helical" evidence="2">
    <location>
        <begin position="176"/>
        <end position="196"/>
    </location>
</feature>
<keyword evidence="2" id="KW-0472">Membrane</keyword>
<dbReference type="PANTHER" id="PTHR36435">
    <property type="entry name" value="SLR1288 PROTEIN"/>
    <property type="match status" value="1"/>
</dbReference>
<name>A0A8J8PAB4_9EURY</name>
<keyword evidence="2" id="KW-0812">Transmembrane</keyword>
<dbReference type="AlphaFoldDB" id="A0A8J8PAB4"/>
<dbReference type="OrthoDB" id="275779at2157"/>
<gene>
    <name evidence="4" type="ORF">EGH24_00080</name>
</gene>
<evidence type="ECO:0000259" key="3">
    <source>
        <dbReference type="Pfam" id="PF02517"/>
    </source>
</evidence>
<proteinExistence type="predicted"/>
<feature type="transmembrane region" description="Helical" evidence="2">
    <location>
        <begin position="95"/>
        <end position="115"/>
    </location>
</feature>
<sequence length="304" mass="32002">MSDRKRSDAASDGGREQQPVGAVTADGEIVASGSGGDSRESLGWRVLSKAWAVGVGTGLGFGATVLSAIVGFVLLLTLNAFSIPQPSSPLVRVGIQFFFGQLLVMGGLAAGYLWATGKTISYLNIRRPTLGEGVLILLAPFAVIMVNIGVGIVGMALGIESSPHALAELENISASFYLYLIPFMLLIVGPFEELLYRGVIQTRLRQSFGPVGAIGFASVIFTLIHLPAYGLGSAAPASIAISLTALFGGSVIFGSLYEWTGNLTVVALVHGVYNSILLTLLYIVTRYEDELMELSEQAVVLIGF</sequence>
<feature type="domain" description="CAAX prenyl protease 2/Lysostaphin resistance protein A-like" evidence="3">
    <location>
        <begin position="177"/>
        <end position="275"/>
    </location>
</feature>
<feature type="region of interest" description="Disordered" evidence="1">
    <location>
        <begin position="1"/>
        <end position="40"/>
    </location>
</feature>
<keyword evidence="2" id="KW-1133">Transmembrane helix</keyword>
<evidence type="ECO:0000256" key="1">
    <source>
        <dbReference type="SAM" id="MobiDB-lite"/>
    </source>
</evidence>
<feature type="compositionally biased region" description="Basic and acidic residues" evidence="1">
    <location>
        <begin position="1"/>
        <end position="15"/>
    </location>
</feature>
<feature type="transmembrane region" description="Helical" evidence="2">
    <location>
        <begin position="50"/>
        <end position="75"/>
    </location>
</feature>
<dbReference type="GO" id="GO:0080120">
    <property type="term" value="P:CAAX-box protein maturation"/>
    <property type="evidence" value="ECO:0007669"/>
    <property type="project" value="UniProtKB-ARBA"/>
</dbReference>
<keyword evidence="5" id="KW-1185">Reference proteome</keyword>
<evidence type="ECO:0000313" key="4">
    <source>
        <dbReference type="EMBL" id="TQQ83242.1"/>
    </source>
</evidence>
<dbReference type="EMBL" id="RKLU01000001">
    <property type="protein sequence ID" value="TQQ83242.1"/>
    <property type="molecule type" value="Genomic_DNA"/>
</dbReference>
<dbReference type="Pfam" id="PF02517">
    <property type="entry name" value="Rce1-like"/>
    <property type="match status" value="1"/>
</dbReference>
<dbReference type="InterPro" id="IPR003675">
    <property type="entry name" value="Rce1/LyrA-like_dom"/>
</dbReference>
<keyword evidence="4" id="KW-0645">Protease</keyword>
<dbReference type="InterPro" id="IPR052710">
    <property type="entry name" value="CAAX_protease"/>
</dbReference>
<keyword evidence="4" id="KW-0482">Metalloprotease</keyword>
<feature type="transmembrane region" description="Helical" evidence="2">
    <location>
        <begin position="135"/>
        <end position="156"/>
    </location>
</feature>
<dbReference type="GO" id="GO:0008237">
    <property type="term" value="F:metallopeptidase activity"/>
    <property type="evidence" value="ECO:0007669"/>
    <property type="project" value="UniProtKB-KW"/>
</dbReference>
<dbReference type="GO" id="GO:0004175">
    <property type="term" value="F:endopeptidase activity"/>
    <property type="evidence" value="ECO:0007669"/>
    <property type="project" value="UniProtKB-ARBA"/>
</dbReference>
<feature type="transmembrane region" description="Helical" evidence="2">
    <location>
        <begin position="208"/>
        <end position="228"/>
    </location>
</feature>
<comment type="caution">
    <text evidence="4">The sequence shown here is derived from an EMBL/GenBank/DDBJ whole genome shotgun (WGS) entry which is preliminary data.</text>
</comment>
<dbReference type="Proteomes" id="UP000705823">
    <property type="component" value="Unassembled WGS sequence"/>
</dbReference>
<feature type="transmembrane region" description="Helical" evidence="2">
    <location>
        <begin position="234"/>
        <end position="256"/>
    </location>
</feature>
<evidence type="ECO:0000313" key="5">
    <source>
        <dbReference type="Proteomes" id="UP000705823"/>
    </source>
</evidence>
<reference evidence="4" key="1">
    <citation type="submission" date="2019-02" db="EMBL/GenBank/DDBJ databases">
        <title>Halonotius sp. a new haloarchaeum isolated from saline soil.</title>
        <authorList>
            <person name="Duran-Viseras A."/>
            <person name="Sanchez-Porro C."/>
            <person name="Ventosa A."/>
        </authorList>
    </citation>
    <scope>NUCLEOTIDE SEQUENCE</scope>
    <source>
        <strain evidence="4">F15B</strain>
    </source>
</reference>
<dbReference type="PANTHER" id="PTHR36435:SF1">
    <property type="entry name" value="CAAX AMINO TERMINAL PROTEASE FAMILY PROTEIN"/>
    <property type="match status" value="1"/>
</dbReference>
<evidence type="ECO:0000256" key="2">
    <source>
        <dbReference type="SAM" id="Phobius"/>
    </source>
</evidence>
<accession>A0A8J8PAB4</accession>